<evidence type="ECO:0000256" key="1">
    <source>
        <dbReference type="SAM" id="Phobius"/>
    </source>
</evidence>
<keyword evidence="1" id="KW-0812">Transmembrane</keyword>
<dbReference type="EMBL" id="KZ679132">
    <property type="protein sequence ID" value="PTB76133.1"/>
    <property type="molecule type" value="Genomic_DNA"/>
</dbReference>
<evidence type="ECO:0000313" key="3">
    <source>
        <dbReference type="Proteomes" id="UP000240760"/>
    </source>
</evidence>
<organism evidence="2 3">
    <name type="scientific">Trichoderma longibrachiatum ATCC 18648</name>
    <dbReference type="NCBI Taxonomy" id="983965"/>
    <lineage>
        <taxon>Eukaryota</taxon>
        <taxon>Fungi</taxon>
        <taxon>Dikarya</taxon>
        <taxon>Ascomycota</taxon>
        <taxon>Pezizomycotina</taxon>
        <taxon>Sordariomycetes</taxon>
        <taxon>Hypocreomycetidae</taxon>
        <taxon>Hypocreales</taxon>
        <taxon>Hypocreaceae</taxon>
        <taxon>Trichoderma</taxon>
    </lineage>
</organism>
<dbReference type="Proteomes" id="UP000240760">
    <property type="component" value="Unassembled WGS sequence"/>
</dbReference>
<accession>A0A2T4C3K7</accession>
<sequence length="151" mass="17285">MPLRARWKDGFDWSKPRWLWVIRQMSDEVHGHCFEYILRWWWGEALLGIYASSPRLFSGRKEEEKEEESRKGFVLLLFSIKANISAVLVIVAALNPEPRFHIPEFFQMPPSALRSARYPAGASDGSVRCCCLISSAATHCPVLKASKVRCC</sequence>
<gene>
    <name evidence="2" type="ORF">M440DRAFT_314600</name>
</gene>
<feature type="transmembrane region" description="Helical" evidence="1">
    <location>
        <begin position="73"/>
        <end position="94"/>
    </location>
</feature>
<proteinExistence type="predicted"/>
<dbReference type="AlphaFoldDB" id="A0A2T4C3K7"/>
<reference evidence="2 3" key="1">
    <citation type="submission" date="2016-07" db="EMBL/GenBank/DDBJ databases">
        <title>Multiple horizontal gene transfer events from other fungi enriched the ability of initially mycotrophic Trichoderma (Ascomycota) to feed on dead plant biomass.</title>
        <authorList>
            <consortium name="DOE Joint Genome Institute"/>
            <person name="Aerts A."/>
            <person name="Atanasova L."/>
            <person name="Chenthamara K."/>
            <person name="Zhang J."/>
            <person name="Grujic M."/>
            <person name="Henrissat B."/>
            <person name="Kuo A."/>
            <person name="Salamov A."/>
            <person name="Lipzen A."/>
            <person name="Labutti K."/>
            <person name="Barry K."/>
            <person name="Miao Y."/>
            <person name="Rahimi M.J."/>
            <person name="Shen Q."/>
            <person name="Grigoriev I.V."/>
            <person name="Kubicek C.P."/>
            <person name="Druzhinina I.S."/>
        </authorList>
    </citation>
    <scope>NUCLEOTIDE SEQUENCE [LARGE SCALE GENOMIC DNA]</scope>
    <source>
        <strain evidence="2 3">ATCC 18648</strain>
    </source>
</reference>
<evidence type="ECO:0000313" key="2">
    <source>
        <dbReference type="EMBL" id="PTB76133.1"/>
    </source>
</evidence>
<keyword evidence="3" id="KW-1185">Reference proteome</keyword>
<keyword evidence="1" id="KW-0472">Membrane</keyword>
<protein>
    <submittedName>
        <fullName evidence="2">Uncharacterized protein</fullName>
    </submittedName>
</protein>
<name>A0A2T4C3K7_TRILO</name>
<keyword evidence="1" id="KW-1133">Transmembrane helix</keyword>